<dbReference type="Gene3D" id="2.40.10.10">
    <property type="entry name" value="Trypsin-like serine proteases"/>
    <property type="match status" value="1"/>
</dbReference>
<evidence type="ECO:0000256" key="5">
    <source>
        <dbReference type="ARBA" id="ARBA00022825"/>
    </source>
</evidence>
<evidence type="ECO:0000256" key="6">
    <source>
        <dbReference type="ARBA" id="ARBA00023157"/>
    </source>
</evidence>
<dbReference type="SUPFAM" id="SSF50494">
    <property type="entry name" value="Trypsin-like serine proteases"/>
    <property type="match status" value="1"/>
</dbReference>
<comment type="subcellular location">
    <subcellularLocation>
        <location evidence="1">Secreted</location>
    </subcellularLocation>
</comment>
<evidence type="ECO:0000256" key="2">
    <source>
        <dbReference type="ARBA" id="ARBA00022525"/>
    </source>
</evidence>
<dbReference type="GO" id="GO:0005615">
    <property type="term" value="C:extracellular space"/>
    <property type="evidence" value="ECO:0007669"/>
    <property type="project" value="TreeGrafter"/>
</dbReference>
<dbReference type="OrthoDB" id="425190at2759"/>
<dbReference type="InterPro" id="IPR050127">
    <property type="entry name" value="Serine_Proteases_S1"/>
</dbReference>
<keyword evidence="10" id="KW-1185">Reference proteome</keyword>
<dbReference type="PROSITE" id="PS50240">
    <property type="entry name" value="TRYPSIN_DOM"/>
    <property type="match status" value="1"/>
</dbReference>
<evidence type="ECO:0000256" key="7">
    <source>
        <dbReference type="ARBA" id="ARBA00024195"/>
    </source>
</evidence>
<dbReference type="OMA" id="QSSFICA"/>
<reference evidence="9" key="2">
    <citation type="submission" date="2022-06" db="UniProtKB">
        <authorList>
            <consortium name="EnsemblMetazoa"/>
        </authorList>
    </citation>
    <scope>IDENTIFICATION</scope>
</reference>
<name>A0A8R2A9W0_ACYPI</name>
<keyword evidence="6" id="KW-1015">Disulfide bond</keyword>
<evidence type="ECO:0000259" key="8">
    <source>
        <dbReference type="PROSITE" id="PS50240"/>
    </source>
</evidence>
<evidence type="ECO:0000256" key="1">
    <source>
        <dbReference type="ARBA" id="ARBA00004613"/>
    </source>
</evidence>
<dbReference type="SMART" id="SM00020">
    <property type="entry name" value="Tryp_SPc"/>
    <property type="match status" value="1"/>
</dbReference>
<keyword evidence="3" id="KW-0645">Protease</keyword>
<dbReference type="Pfam" id="PF00089">
    <property type="entry name" value="Trypsin"/>
    <property type="match status" value="1"/>
</dbReference>
<dbReference type="KEGG" id="api:100569634"/>
<evidence type="ECO:0000256" key="3">
    <source>
        <dbReference type="ARBA" id="ARBA00022670"/>
    </source>
</evidence>
<keyword evidence="2" id="KW-0964">Secreted</keyword>
<sequence length="193" mass="21834">MYYRILARVGDLNLDPTIDDGATPLDIPIKRIIRHKEYDVQKYTNNIALLVLKNIVSFTALIQPICLPQLPNIKNMDMGNSFSFIAGWGDYMFRGPSGTSLKEVQVPIINLTDCINAYKKSRSVIDDRMICAGEEGKDACSGDIGGPLMWFKEKQFYLMGIVSYGYKCGEPNSPGVYTRVPYYLDWILERINS</sequence>
<dbReference type="EnsemblMetazoa" id="XM_003247282.4">
    <property type="protein sequence ID" value="XP_003247330.1"/>
    <property type="gene ID" value="LOC100569634"/>
</dbReference>
<evidence type="ECO:0000313" key="9">
    <source>
        <dbReference type="EnsemblMetazoa" id="XP_003247330.1"/>
    </source>
</evidence>
<evidence type="ECO:0000256" key="4">
    <source>
        <dbReference type="ARBA" id="ARBA00022801"/>
    </source>
</evidence>
<comment type="similarity">
    <text evidence="7">Belongs to the peptidase S1 family. CLIP subfamily.</text>
</comment>
<dbReference type="InterPro" id="IPR009003">
    <property type="entry name" value="Peptidase_S1_PA"/>
</dbReference>
<dbReference type="InterPro" id="IPR001254">
    <property type="entry name" value="Trypsin_dom"/>
</dbReference>
<keyword evidence="4" id="KW-0378">Hydrolase</keyword>
<reference evidence="10" key="1">
    <citation type="submission" date="2010-06" db="EMBL/GenBank/DDBJ databases">
        <authorList>
            <person name="Jiang H."/>
            <person name="Abraham K."/>
            <person name="Ali S."/>
            <person name="Alsbrooks S.L."/>
            <person name="Anim B.N."/>
            <person name="Anosike U.S."/>
            <person name="Attaway T."/>
            <person name="Bandaranaike D.P."/>
            <person name="Battles P.K."/>
            <person name="Bell S.N."/>
            <person name="Bell A.V."/>
            <person name="Beltran B."/>
            <person name="Bickham C."/>
            <person name="Bustamante Y."/>
            <person name="Caleb T."/>
            <person name="Canada A."/>
            <person name="Cardenas V."/>
            <person name="Carter K."/>
            <person name="Chacko J."/>
            <person name="Chandrabose M.N."/>
            <person name="Chavez D."/>
            <person name="Chavez A."/>
            <person name="Chen L."/>
            <person name="Chu H.-S."/>
            <person name="Claassen K.J."/>
            <person name="Cockrell R."/>
            <person name="Collins M."/>
            <person name="Cooper J.A."/>
            <person name="Cree A."/>
            <person name="Curry S.M."/>
            <person name="Da Y."/>
            <person name="Dao M.D."/>
            <person name="Das B."/>
            <person name="Davila M.-L."/>
            <person name="Davy-Carroll L."/>
            <person name="Denson S."/>
            <person name="Dinh H."/>
            <person name="Ebong V.E."/>
            <person name="Edwards J.R."/>
            <person name="Egan A."/>
            <person name="El-Daye J."/>
            <person name="Escobedo L."/>
            <person name="Fernandez S."/>
            <person name="Fernando P.R."/>
            <person name="Flagg N."/>
            <person name="Forbes L.D."/>
            <person name="Fowler R.G."/>
            <person name="Fu Q."/>
            <person name="Gabisi R.A."/>
            <person name="Ganer J."/>
            <person name="Garbino Pronczuk A."/>
            <person name="Garcia R.M."/>
            <person name="Garner T."/>
            <person name="Garrett T.E."/>
            <person name="Gonzalez D.A."/>
            <person name="Hamid H."/>
            <person name="Hawkins E.S."/>
            <person name="Hirani K."/>
            <person name="Hogues M.E."/>
            <person name="Hollins B."/>
            <person name="Hsiao C.-H."/>
            <person name="Jabil R."/>
            <person name="James M.L."/>
            <person name="Jhangiani S.N."/>
            <person name="Johnson B."/>
            <person name="Johnson Q."/>
            <person name="Joshi V."/>
            <person name="Kalu J.B."/>
            <person name="Kam C."/>
            <person name="Kashfia A."/>
            <person name="Keebler J."/>
            <person name="Kisamo H."/>
            <person name="Kovar C.L."/>
            <person name="Lago L.A."/>
            <person name="Lai C.-Y."/>
            <person name="Laidlaw J."/>
            <person name="Lara F."/>
            <person name="Le T.-K."/>
            <person name="Lee S.L."/>
            <person name="Legall F.H."/>
            <person name="Lemon S.J."/>
            <person name="Lewis L.R."/>
            <person name="Li B."/>
            <person name="Liu Y."/>
            <person name="Liu Y.-S."/>
            <person name="Lopez J."/>
            <person name="Lozado R.J."/>
            <person name="Lu J."/>
            <person name="Madu R.C."/>
            <person name="Maheshwari M."/>
            <person name="Maheshwari R."/>
            <person name="Malloy K."/>
            <person name="Martinez E."/>
            <person name="Mathew T."/>
            <person name="Mercado I.C."/>
            <person name="Mercado C."/>
            <person name="Meyer B."/>
            <person name="Montgomery K."/>
            <person name="Morgan M.B."/>
            <person name="Munidasa M."/>
            <person name="Nazareth L.V."/>
            <person name="Nelson J."/>
            <person name="Ng B.M."/>
            <person name="Nguyen N.B."/>
            <person name="Nguyen P.Q."/>
            <person name="Nguyen T."/>
            <person name="Obregon M."/>
            <person name="Okwuonu G.O."/>
            <person name="Onwere C.G."/>
            <person name="Orozco G."/>
            <person name="Parra A."/>
            <person name="Patel S."/>
            <person name="Patil S."/>
            <person name="Perez A."/>
            <person name="Perez Y."/>
            <person name="Pham C."/>
            <person name="Primus E.L."/>
            <person name="Pu L.-L."/>
            <person name="Puazo M."/>
            <person name="Qin X."/>
            <person name="Quiroz J.B."/>
            <person name="Reese J."/>
            <person name="Richards S."/>
            <person name="Rives C.M."/>
            <person name="Robberts R."/>
            <person name="Ruiz S.J."/>
            <person name="Ruiz M.J."/>
            <person name="Santibanez J."/>
            <person name="Schneider B.W."/>
            <person name="Sisson I."/>
            <person name="Smith M."/>
            <person name="Sodergren E."/>
            <person name="Song X.-Z."/>
            <person name="Song B.B."/>
            <person name="Summersgill H."/>
            <person name="Thelus R."/>
            <person name="Thornton R.D."/>
            <person name="Trejos Z.Y."/>
            <person name="Usmani K."/>
            <person name="Vattathil S."/>
            <person name="Villasana D."/>
            <person name="Walker D.L."/>
            <person name="Wang S."/>
            <person name="Wang K."/>
            <person name="White C.S."/>
            <person name="Williams A.C."/>
            <person name="Williamson J."/>
            <person name="Wilson K."/>
            <person name="Woghiren I.O."/>
            <person name="Woodworth J.R."/>
            <person name="Worley K.C."/>
            <person name="Wright R.A."/>
            <person name="Wu W."/>
            <person name="Young L."/>
            <person name="Zhang L."/>
            <person name="Zhang J."/>
            <person name="Zhu Y."/>
            <person name="Muzny D.M."/>
            <person name="Weinstock G."/>
            <person name="Gibbs R.A."/>
        </authorList>
    </citation>
    <scope>NUCLEOTIDE SEQUENCE [LARGE SCALE GENOMIC DNA]</scope>
    <source>
        <strain evidence="10">LSR1</strain>
    </source>
</reference>
<dbReference type="PANTHER" id="PTHR24264">
    <property type="entry name" value="TRYPSIN-RELATED"/>
    <property type="match status" value="1"/>
</dbReference>
<dbReference type="RefSeq" id="XP_003247330.1">
    <property type="nucleotide sequence ID" value="XM_003247282.3"/>
</dbReference>
<protein>
    <recommendedName>
        <fullName evidence="8">Peptidase S1 domain-containing protein</fullName>
    </recommendedName>
</protein>
<dbReference type="GeneID" id="100569634"/>
<dbReference type="PANTHER" id="PTHR24264:SF65">
    <property type="entry name" value="SRCR DOMAIN-CONTAINING PROTEIN"/>
    <property type="match status" value="1"/>
</dbReference>
<dbReference type="FunFam" id="2.40.10.10:FF:000002">
    <property type="entry name" value="Transmembrane protease serine"/>
    <property type="match status" value="1"/>
</dbReference>
<evidence type="ECO:0000313" key="10">
    <source>
        <dbReference type="Proteomes" id="UP000007819"/>
    </source>
</evidence>
<dbReference type="GO" id="GO:0004252">
    <property type="term" value="F:serine-type endopeptidase activity"/>
    <property type="evidence" value="ECO:0007669"/>
    <property type="project" value="InterPro"/>
</dbReference>
<dbReference type="InterPro" id="IPR043504">
    <property type="entry name" value="Peptidase_S1_PA_chymotrypsin"/>
</dbReference>
<feature type="domain" description="Peptidase S1" evidence="8">
    <location>
        <begin position="1"/>
        <end position="192"/>
    </location>
</feature>
<accession>A0A8R2A9W0</accession>
<keyword evidence="5" id="KW-0720">Serine protease</keyword>
<organism evidence="9 10">
    <name type="scientific">Acyrthosiphon pisum</name>
    <name type="common">Pea aphid</name>
    <dbReference type="NCBI Taxonomy" id="7029"/>
    <lineage>
        <taxon>Eukaryota</taxon>
        <taxon>Metazoa</taxon>
        <taxon>Ecdysozoa</taxon>
        <taxon>Arthropoda</taxon>
        <taxon>Hexapoda</taxon>
        <taxon>Insecta</taxon>
        <taxon>Pterygota</taxon>
        <taxon>Neoptera</taxon>
        <taxon>Paraneoptera</taxon>
        <taxon>Hemiptera</taxon>
        <taxon>Sternorrhyncha</taxon>
        <taxon>Aphidomorpha</taxon>
        <taxon>Aphidoidea</taxon>
        <taxon>Aphididae</taxon>
        <taxon>Macrosiphini</taxon>
        <taxon>Acyrthosiphon</taxon>
    </lineage>
</organism>
<dbReference type="AlphaFoldDB" id="A0A8R2A9W0"/>
<dbReference type="GO" id="GO:0006508">
    <property type="term" value="P:proteolysis"/>
    <property type="evidence" value="ECO:0007669"/>
    <property type="project" value="UniProtKB-KW"/>
</dbReference>
<proteinExistence type="inferred from homology"/>
<dbReference type="Proteomes" id="UP000007819">
    <property type="component" value="Chromosome A2"/>
</dbReference>
<dbReference type="CDD" id="cd00190">
    <property type="entry name" value="Tryp_SPc"/>
    <property type="match status" value="1"/>
</dbReference>